<feature type="region of interest" description="Disordered" evidence="6">
    <location>
        <begin position="162"/>
        <end position="205"/>
    </location>
</feature>
<evidence type="ECO:0000313" key="8">
    <source>
        <dbReference type="EMBL" id="KAI3946176.1"/>
    </source>
</evidence>
<keyword evidence="5" id="KW-0539">Nucleus</keyword>
<feature type="region of interest" description="Disordered" evidence="6">
    <location>
        <begin position="452"/>
        <end position="494"/>
    </location>
</feature>
<evidence type="ECO:0000256" key="1">
    <source>
        <dbReference type="ARBA" id="ARBA00004123"/>
    </source>
</evidence>
<organism evidence="8 9">
    <name type="scientific">Papaver atlanticum</name>
    <dbReference type="NCBI Taxonomy" id="357466"/>
    <lineage>
        <taxon>Eukaryota</taxon>
        <taxon>Viridiplantae</taxon>
        <taxon>Streptophyta</taxon>
        <taxon>Embryophyta</taxon>
        <taxon>Tracheophyta</taxon>
        <taxon>Spermatophyta</taxon>
        <taxon>Magnoliopsida</taxon>
        <taxon>Ranunculales</taxon>
        <taxon>Papaveraceae</taxon>
        <taxon>Papaveroideae</taxon>
        <taxon>Papaver</taxon>
    </lineage>
</organism>
<dbReference type="SUPFAM" id="SSF101941">
    <property type="entry name" value="NAC domain"/>
    <property type="match status" value="1"/>
</dbReference>
<dbReference type="PANTHER" id="PTHR31744">
    <property type="entry name" value="PROTEIN CUP-SHAPED COTYLEDON 2-RELATED"/>
    <property type="match status" value="1"/>
</dbReference>
<dbReference type="PROSITE" id="PS51005">
    <property type="entry name" value="NAC"/>
    <property type="match status" value="1"/>
</dbReference>
<gene>
    <name evidence="8" type="ORF">MKW98_008769</name>
</gene>
<sequence length="719" mass="81225">MAPVSLPPGFRFHPTDEELVAYYLKRKINGRKIELEIIPEVDLYKCEPWELPEKSFLPSKDLEWYFFSPRDRKYPNGSRTNRATQAGYWKATGKDRKVNSQTRAVGMKKTLVYYRGRAPHGTRTDWVMHEYRLDERECETVSGLQDAYALCRIFKKSAVGPKTGEQYTTSRSVNPNYNQQWTSNHQHAHSSTIELSSEGRASDFESSGYPFPSETCSKNVARGMSTSSPFDFDGLSRDGKWVQYLGDDGFGATTPAFANHGQMPYLPSKVDIALECARLQHRLSLPPLEADDFPEFDFTDSKSQQEQCAVPYRQNTTGPDILQEILSVASASQELINGPNGYQETWAGNYSSYLDEFVMALPEIGQIDQDHCLVGDISSSIAINKPWGVEHGRFIDINDLEKEFKTDSRMVENLRGVGMSPKDLEKTMLEEHKLVPIENVSSFQRREGEDVIGDTNNQNNNFDQCNKENSNDFSNGFANDDPENNGITSERGTTDEFLSTPTFEVYEKIEFKHGMFVSSHQVADTFYHQMEPSKTVTVHLNQVTANNFPIMKPKANISTRVKNRSSSSNRGNSKVMGLTQDSAKSTCTFSDLLSISMKVVIHIVAFLLTTCMYEEHHDKNATILRDDEFSTSCKLVIQKRDNEQEYCSSLRQREKVMTLTVGSSHYNSCNTTDDQKSGVCVTNVGEGYNASVLFNKKWSFFATALAIIALGFHHITCFP</sequence>
<evidence type="ECO:0000256" key="3">
    <source>
        <dbReference type="ARBA" id="ARBA00023125"/>
    </source>
</evidence>
<dbReference type="EMBL" id="JAJJMB010003697">
    <property type="protein sequence ID" value="KAI3946176.1"/>
    <property type="molecule type" value="Genomic_DNA"/>
</dbReference>
<keyword evidence="9" id="KW-1185">Reference proteome</keyword>
<reference evidence="8" key="1">
    <citation type="submission" date="2022-04" db="EMBL/GenBank/DDBJ databases">
        <title>A functionally conserved STORR gene fusion in Papaver species that diverged 16.8 million years ago.</title>
        <authorList>
            <person name="Catania T."/>
        </authorList>
    </citation>
    <scope>NUCLEOTIDE SEQUENCE</scope>
    <source>
        <strain evidence="8">S-188037</strain>
    </source>
</reference>
<feature type="domain" description="NAC" evidence="7">
    <location>
        <begin position="6"/>
        <end position="156"/>
    </location>
</feature>
<dbReference type="GO" id="GO:0003677">
    <property type="term" value="F:DNA binding"/>
    <property type="evidence" value="ECO:0007669"/>
    <property type="project" value="UniProtKB-KW"/>
</dbReference>
<evidence type="ECO:0000256" key="6">
    <source>
        <dbReference type="SAM" id="MobiDB-lite"/>
    </source>
</evidence>
<dbReference type="GO" id="GO:0006355">
    <property type="term" value="P:regulation of DNA-templated transcription"/>
    <property type="evidence" value="ECO:0007669"/>
    <property type="project" value="InterPro"/>
</dbReference>
<dbReference type="InterPro" id="IPR003441">
    <property type="entry name" value="NAC-dom"/>
</dbReference>
<dbReference type="Gene3D" id="2.170.150.80">
    <property type="entry name" value="NAC domain"/>
    <property type="match status" value="1"/>
</dbReference>
<evidence type="ECO:0000256" key="5">
    <source>
        <dbReference type="ARBA" id="ARBA00023242"/>
    </source>
</evidence>
<dbReference type="GO" id="GO:0005634">
    <property type="term" value="C:nucleus"/>
    <property type="evidence" value="ECO:0007669"/>
    <property type="project" value="UniProtKB-SubCell"/>
</dbReference>
<keyword evidence="2" id="KW-0805">Transcription regulation</keyword>
<dbReference type="AlphaFoldDB" id="A0AAD4XTA4"/>
<proteinExistence type="predicted"/>
<dbReference type="FunFam" id="2.170.150.80:FF:000002">
    <property type="entry name" value="Nac domain-containing protein 86"/>
    <property type="match status" value="1"/>
</dbReference>
<dbReference type="Proteomes" id="UP001202328">
    <property type="component" value="Unassembled WGS sequence"/>
</dbReference>
<dbReference type="Pfam" id="PF02365">
    <property type="entry name" value="NAM"/>
    <property type="match status" value="1"/>
</dbReference>
<keyword evidence="4" id="KW-0804">Transcription</keyword>
<evidence type="ECO:0000256" key="2">
    <source>
        <dbReference type="ARBA" id="ARBA00023015"/>
    </source>
</evidence>
<evidence type="ECO:0000313" key="9">
    <source>
        <dbReference type="Proteomes" id="UP001202328"/>
    </source>
</evidence>
<comment type="caution">
    <text evidence="8">The sequence shown here is derived from an EMBL/GenBank/DDBJ whole genome shotgun (WGS) entry which is preliminary data.</text>
</comment>
<comment type="subcellular location">
    <subcellularLocation>
        <location evidence="1">Nucleus</location>
    </subcellularLocation>
</comment>
<evidence type="ECO:0000256" key="4">
    <source>
        <dbReference type="ARBA" id="ARBA00023163"/>
    </source>
</evidence>
<accession>A0AAD4XTA4</accession>
<protein>
    <recommendedName>
        <fullName evidence="7">NAC domain-containing protein</fullName>
    </recommendedName>
</protein>
<feature type="compositionally biased region" description="Polar residues" evidence="6">
    <location>
        <begin position="485"/>
        <end position="494"/>
    </location>
</feature>
<evidence type="ECO:0000259" key="7">
    <source>
        <dbReference type="PROSITE" id="PS51005"/>
    </source>
</evidence>
<dbReference type="PANTHER" id="PTHR31744:SF210">
    <property type="entry name" value="NAC DOMAIN-CONTAINING PROTEIN 86-LIKE"/>
    <property type="match status" value="1"/>
</dbReference>
<keyword evidence="3" id="KW-0238">DNA-binding</keyword>
<name>A0AAD4XTA4_9MAGN</name>
<dbReference type="InterPro" id="IPR036093">
    <property type="entry name" value="NAC_dom_sf"/>
</dbReference>
<feature type="compositionally biased region" description="Polar residues" evidence="6">
    <location>
        <begin position="165"/>
        <end position="195"/>
    </location>
</feature>